<dbReference type="InterPro" id="IPR051632">
    <property type="entry name" value="Rho_GEF"/>
</dbReference>
<keyword evidence="14" id="KW-1185">Reference proteome</keyword>
<dbReference type="InterPro" id="IPR041020">
    <property type="entry name" value="PH_16"/>
</dbReference>
<dbReference type="GO" id="GO:0005085">
    <property type="term" value="F:guanyl-nucleotide exchange factor activity"/>
    <property type="evidence" value="ECO:0007669"/>
    <property type="project" value="UniProtKB-KW"/>
</dbReference>
<gene>
    <name evidence="13" type="primary">arhgef18a</name>
</gene>
<feature type="coiled-coil region" evidence="9">
    <location>
        <begin position="553"/>
        <end position="657"/>
    </location>
</feature>
<dbReference type="Ensembl" id="ENSSAUT00010071483.1">
    <property type="protein sequence ID" value="ENSSAUP00010068308.1"/>
    <property type="gene ID" value="ENSSAUG00010027134.1"/>
</dbReference>
<feature type="region of interest" description="Disordered" evidence="10">
    <location>
        <begin position="732"/>
        <end position="762"/>
    </location>
</feature>
<dbReference type="GO" id="GO:0005886">
    <property type="term" value="C:plasma membrane"/>
    <property type="evidence" value="ECO:0007669"/>
    <property type="project" value="TreeGrafter"/>
</dbReference>
<dbReference type="PANTHER" id="PTHR13944">
    <property type="entry name" value="AGAP007712-PA"/>
    <property type="match status" value="1"/>
</dbReference>
<evidence type="ECO:0000313" key="13">
    <source>
        <dbReference type="Ensembl" id="ENSSAUP00010068308.1"/>
    </source>
</evidence>
<evidence type="ECO:0000256" key="9">
    <source>
        <dbReference type="SAM" id="Coils"/>
    </source>
</evidence>
<keyword evidence="8 9" id="KW-0175">Coiled coil</keyword>
<sequence>VVYGSLTSATNSSNSHYTLLKSDLESNAENLGAESWSAAVDTNYRNALTEEAKKRQDVIYELIQTEMHHVRTLKILLHVYMYELRQSLLIEEAKLDRLFFGVEALLNLHQYFLNCLKARQKECQEDGSPNSYQITQLGDILISQFSGELGEGMMECYSVFCSHQNEGVGFYKEQLQNNKKLQMLNRKIGQLSLVRRLGIPECFLLVTQRITKYPTLVERVIQNTEADTDEYKSLVQGLALIKETITQVNNQVSEYEKAARLREIGMRLEPKSQGRLKEGQLIRREDLIQGNRTLLHEGPVTCRASGRQKDIHAVLLSDMLLLLQEKDQKLVFASLDNKPPVISLQRLIVREVAHEDKAMYLICACTTSMPEMYEIHTGSTEERMTWTALIREAVNHYPEEELYRDLTAKLQQYQDALKVRDDLIEQNLAEKQQIFAALYESVMEQETPHKGLLLRGEASDLQQGETLLKGAIDEVENLQNLFFSRIKDPNPLKDENKTQGRLLRRTETFAVANSYPAVSGMKIAQQDSQIELQNTFQSKTKQPARHYSSMLLEQEKQRNLEKHKEELANLHKLQAQHREEQQRWEKDRERQRIQIEALEAQLQQREDECRKWEEKLNEERAELEKQRENYQQGLERLRETTKAVDKEKERLSQEKDRSIVNGGGSLVKTVPPKIHVLPTTLDPKEVPPKVPPRRESISPLPTKPELPIQLISTTNQVTKPAVVQQQIPTKLAAQSKGKEKTFKTKGSHQRTHSAASIDVSQLVPIRGTMKEGGSLRAKRTASPQRIYQSGTMTKVFSLSQS</sequence>
<accession>A0A671YZX8</accession>
<name>A0A671YZX8_SPAAU</name>
<dbReference type="PROSITE" id="PS50003">
    <property type="entry name" value="PH_DOMAIN"/>
    <property type="match status" value="1"/>
</dbReference>
<dbReference type="GO" id="GO:0005737">
    <property type="term" value="C:cytoplasm"/>
    <property type="evidence" value="ECO:0007669"/>
    <property type="project" value="UniProtKB-SubCell"/>
</dbReference>
<dbReference type="Pfam" id="PF00621">
    <property type="entry name" value="RhoGEF"/>
    <property type="match status" value="1"/>
</dbReference>
<dbReference type="InterPro" id="IPR001849">
    <property type="entry name" value="PH_domain"/>
</dbReference>
<organism evidence="13 14">
    <name type="scientific">Sparus aurata</name>
    <name type="common">Gilthead sea bream</name>
    <dbReference type="NCBI Taxonomy" id="8175"/>
    <lineage>
        <taxon>Eukaryota</taxon>
        <taxon>Metazoa</taxon>
        <taxon>Chordata</taxon>
        <taxon>Craniata</taxon>
        <taxon>Vertebrata</taxon>
        <taxon>Euteleostomi</taxon>
        <taxon>Actinopterygii</taxon>
        <taxon>Neopterygii</taxon>
        <taxon>Teleostei</taxon>
        <taxon>Neoteleostei</taxon>
        <taxon>Acanthomorphata</taxon>
        <taxon>Eupercaria</taxon>
        <taxon>Spariformes</taxon>
        <taxon>Sparidae</taxon>
        <taxon>Sparus</taxon>
    </lineage>
</organism>
<dbReference type="FunFam" id="1.20.900.10:FF:000004">
    <property type="entry name" value="Rho guanine nucleotide exchange factor 2"/>
    <property type="match status" value="1"/>
</dbReference>
<dbReference type="GeneTree" id="ENSGT00940000157375"/>
<dbReference type="InterPro" id="IPR035899">
    <property type="entry name" value="DBL_dom_sf"/>
</dbReference>
<keyword evidence="7" id="KW-0862">Zinc</keyword>
<feature type="region of interest" description="Disordered" evidence="10">
    <location>
        <begin position="678"/>
        <end position="703"/>
    </location>
</feature>
<protein>
    <submittedName>
        <fullName evidence="13">Rho/rac guanine nucleotide exchange factor (GEF) 18a</fullName>
    </submittedName>
</protein>
<dbReference type="SUPFAM" id="SSF50729">
    <property type="entry name" value="PH domain-like"/>
    <property type="match status" value="1"/>
</dbReference>
<reference evidence="13" key="2">
    <citation type="submission" date="2025-08" db="UniProtKB">
        <authorList>
            <consortium name="Ensembl"/>
        </authorList>
    </citation>
    <scope>IDENTIFICATION</scope>
</reference>
<dbReference type="CDD" id="cd00160">
    <property type="entry name" value="RhoGEF"/>
    <property type="match status" value="1"/>
</dbReference>
<dbReference type="Proteomes" id="UP000472265">
    <property type="component" value="Chromosome 21"/>
</dbReference>
<dbReference type="PANTHER" id="PTHR13944:SF23">
    <property type="entry name" value="RHO GUANINE NUCLEOTIDE EXCHANGE FACTOR 18"/>
    <property type="match status" value="1"/>
</dbReference>
<keyword evidence="4" id="KW-0344">Guanine-nucleotide releasing factor</keyword>
<feature type="compositionally biased region" description="Basic and acidic residues" evidence="10">
    <location>
        <begin position="682"/>
        <end position="696"/>
    </location>
</feature>
<evidence type="ECO:0000256" key="5">
    <source>
        <dbReference type="ARBA" id="ARBA00022723"/>
    </source>
</evidence>
<reference evidence="13" key="1">
    <citation type="submission" date="2021-04" db="EMBL/GenBank/DDBJ databases">
        <authorList>
            <consortium name="Wellcome Sanger Institute Data Sharing"/>
        </authorList>
    </citation>
    <scope>NUCLEOTIDE SEQUENCE [LARGE SCALE GENOMIC DNA]</scope>
</reference>
<feature type="domain" description="DH" evidence="12">
    <location>
        <begin position="54"/>
        <end position="251"/>
    </location>
</feature>
<evidence type="ECO:0000256" key="7">
    <source>
        <dbReference type="ARBA" id="ARBA00022833"/>
    </source>
</evidence>
<dbReference type="InterPro" id="IPR000219">
    <property type="entry name" value="DH_dom"/>
</dbReference>
<dbReference type="Gene3D" id="2.30.29.30">
    <property type="entry name" value="Pleckstrin-homology domain (PH domain)/Phosphotyrosine-binding domain (PTB)"/>
    <property type="match status" value="1"/>
</dbReference>
<evidence type="ECO:0000256" key="2">
    <source>
        <dbReference type="ARBA" id="ARBA00022490"/>
    </source>
</evidence>
<dbReference type="SMART" id="SM00325">
    <property type="entry name" value="RhoGEF"/>
    <property type="match status" value="1"/>
</dbReference>
<dbReference type="PROSITE" id="PS50010">
    <property type="entry name" value="DH_2"/>
    <property type="match status" value="1"/>
</dbReference>
<evidence type="ECO:0000259" key="11">
    <source>
        <dbReference type="PROSITE" id="PS50003"/>
    </source>
</evidence>
<dbReference type="AlphaFoldDB" id="A0A671YZX8"/>
<evidence type="ECO:0000256" key="1">
    <source>
        <dbReference type="ARBA" id="ARBA00004496"/>
    </source>
</evidence>
<dbReference type="GO" id="GO:0008270">
    <property type="term" value="F:zinc ion binding"/>
    <property type="evidence" value="ECO:0007669"/>
    <property type="project" value="UniProtKB-KW"/>
</dbReference>
<proteinExistence type="predicted"/>
<dbReference type="SUPFAM" id="SSF48065">
    <property type="entry name" value="DBL homology domain (DH-domain)"/>
    <property type="match status" value="1"/>
</dbReference>
<evidence type="ECO:0000259" key="12">
    <source>
        <dbReference type="PROSITE" id="PS50010"/>
    </source>
</evidence>
<evidence type="ECO:0000256" key="4">
    <source>
        <dbReference type="ARBA" id="ARBA00022658"/>
    </source>
</evidence>
<feature type="domain" description="PH" evidence="11">
    <location>
        <begin position="293"/>
        <end position="395"/>
    </location>
</feature>
<dbReference type="Gene3D" id="1.20.900.10">
    <property type="entry name" value="Dbl homology (DH) domain"/>
    <property type="match status" value="1"/>
</dbReference>
<evidence type="ECO:0000313" key="14">
    <source>
        <dbReference type="Proteomes" id="UP000472265"/>
    </source>
</evidence>
<keyword evidence="5" id="KW-0479">Metal-binding</keyword>
<dbReference type="GO" id="GO:0035023">
    <property type="term" value="P:regulation of Rho protein signal transduction"/>
    <property type="evidence" value="ECO:0007669"/>
    <property type="project" value="TreeGrafter"/>
</dbReference>
<evidence type="ECO:0000256" key="8">
    <source>
        <dbReference type="ARBA" id="ARBA00023054"/>
    </source>
</evidence>
<keyword evidence="2" id="KW-0963">Cytoplasm</keyword>
<dbReference type="Pfam" id="PF17838">
    <property type="entry name" value="PH_16"/>
    <property type="match status" value="1"/>
</dbReference>
<reference evidence="13" key="3">
    <citation type="submission" date="2025-09" db="UniProtKB">
        <authorList>
            <consortium name="Ensembl"/>
        </authorList>
    </citation>
    <scope>IDENTIFICATION</scope>
</reference>
<keyword evidence="3" id="KW-0597">Phosphoprotein</keyword>
<evidence type="ECO:0000256" key="10">
    <source>
        <dbReference type="SAM" id="MobiDB-lite"/>
    </source>
</evidence>
<comment type="subcellular location">
    <subcellularLocation>
        <location evidence="1">Cytoplasm</location>
    </subcellularLocation>
</comment>
<dbReference type="InterPro" id="IPR011993">
    <property type="entry name" value="PH-like_dom_sf"/>
</dbReference>
<keyword evidence="6" id="KW-0863">Zinc-finger</keyword>
<evidence type="ECO:0000256" key="3">
    <source>
        <dbReference type="ARBA" id="ARBA00022553"/>
    </source>
</evidence>
<evidence type="ECO:0000256" key="6">
    <source>
        <dbReference type="ARBA" id="ARBA00022771"/>
    </source>
</evidence>
<dbReference type="SMART" id="SM00233">
    <property type="entry name" value="PH"/>
    <property type="match status" value="1"/>
</dbReference>